<dbReference type="Gene3D" id="3.90.550.10">
    <property type="entry name" value="Spore Coat Polysaccharide Biosynthesis Protein SpsA, Chain A"/>
    <property type="match status" value="1"/>
</dbReference>
<dbReference type="SUPFAM" id="SSF53448">
    <property type="entry name" value="Nucleotide-diphospho-sugar transferases"/>
    <property type="match status" value="1"/>
</dbReference>
<dbReference type="CDD" id="cd04179">
    <property type="entry name" value="DPM_DPG-synthase_like"/>
    <property type="match status" value="1"/>
</dbReference>
<name>A0A1F6AWW5_9BACT</name>
<evidence type="ECO:0000313" key="3">
    <source>
        <dbReference type="Proteomes" id="UP000176409"/>
    </source>
</evidence>
<accession>A0A1F6AWW5</accession>
<dbReference type="Proteomes" id="UP000176409">
    <property type="component" value="Unassembled WGS sequence"/>
</dbReference>
<dbReference type="InterPro" id="IPR029044">
    <property type="entry name" value="Nucleotide-diphossugar_trans"/>
</dbReference>
<proteinExistence type="predicted"/>
<evidence type="ECO:0000259" key="1">
    <source>
        <dbReference type="Pfam" id="PF00535"/>
    </source>
</evidence>
<dbReference type="InterPro" id="IPR001173">
    <property type="entry name" value="Glyco_trans_2-like"/>
</dbReference>
<dbReference type="InterPro" id="IPR050256">
    <property type="entry name" value="Glycosyltransferase_2"/>
</dbReference>
<dbReference type="Pfam" id="PF00535">
    <property type="entry name" value="Glycos_transf_2"/>
    <property type="match status" value="1"/>
</dbReference>
<dbReference type="EMBL" id="MFJZ01000058">
    <property type="protein sequence ID" value="OGG29118.1"/>
    <property type="molecule type" value="Genomic_DNA"/>
</dbReference>
<dbReference type="AlphaFoldDB" id="A0A1F6AWW5"/>
<comment type="caution">
    <text evidence="2">The sequence shown here is derived from an EMBL/GenBank/DDBJ whole genome shotgun (WGS) entry which is preliminary data.</text>
</comment>
<sequence length="228" mass="25815">MNTVSIIIPVYNEGATVGEVLRRVFSVKLDRWKRQVIVVDDGSTDKTPEVLASWQKKAIIVCMPLNQGKGAAVAQGLMRAHGEVILLQDADLEYNPSDYPKLLEPFADTRVTVVYGSRFLGPHLSTMYLYAMGNKFVTLVTNVLFNTNITDMETGYKAFRRGVVDDMTIHARRFDFEPEFTANVLKAGHQIYEVPISYFGRKFSEGKKLTWRDGVVALWTLLRCRLSE</sequence>
<gene>
    <name evidence="2" type="ORF">A2973_00770</name>
</gene>
<dbReference type="PANTHER" id="PTHR48090:SF7">
    <property type="entry name" value="RFBJ PROTEIN"/>
    <property type="match status" value="1"/>
</dbReference>
<organism evidence="2 3">
    <name type="scientific">Candidatus Gottesmanbacteria bacterium RIFCSPLOWO2_01_FULL_49_10</name>
    <dbReference type="NCBI Taxonomy" id="1798396"/>
    <lineage>
        <taxon>Bacteria</taxon>
        <taxon>Candidatus Gottesmaniibacteriota</taxon>
    </lineage>
</organism>
<evidence type="ECO:0000313" key="2">
    <source>
        <dbReference type="EMBL" id="OGG29118.1"/>
    </source>
</evidence>
<protein>
    <submittedName>
        <fullName evidence="2">Glycosyl transferase</fullName>
    </submittedName>
</protein>
<dbReference type="GO" id="GO:0016740">
    <property type="term" value="F:transferase activity"/>
    <property type="evidence" value="ECO:0007669"/>
    <property type="project" value="UniProtKB-KW"/>
</dbReference>
<feature type="domain" description="Glycosyltransferase 2-like" evidence="1">
    <location>
        <begin position="5"/>
        <end position="166"/>
    </location>
</feature>
<keyword evidence="2" id="KW-0808">Transferase</keyword>
<dbReference type="STRING" id="1798396.A2973_00770"/>
<dbReference type="PANTHER" id="PTHR48090">
    <property type="entry name" value="UNDECAPRENYL-PHOSPHATE 4-DEOXY-4-FORMAMIDO-L-ARABINOSE TRANSFERASE-RELATED"/>
    <property type="match status" value="1"/>
</dbReference>
<reference evidence="2 3" key="1">
    <citation type="journal article" date="2016" name="Nat. Commun.">
        <title>Thousands of microbial genomes shed light on interconnected biogeochemical processes in an aquifer system.</title>
        <authorList>
            <person name="Anantharaman K."/>
            <person name="Brown C.T."/>
            <person name="Hug L.A."/>
            <person name="Sharon I."/>
            <person name="Castelle C.J."/>
            <person name="Probst A.J."/>
            <person name="Thomas B.C."/>
            <person name="Singh A."/>
            <person name="Wilkins M.J."/>
            <person name="Karaoz U."/>
            <person name="Brodie E.L."/>
            <person name="Williams K.H."/>
            <person name="Hubbard S.S."/>
            <person name="Banfield J.F."/>
        </authorList>
    </citation>
    <scope>NUCLEOTIDE SEQUENCE [LARGE SCALE GENOMIC DNA]</scope>
</reference>